<evidence type="ECO:0000313" key="2">
    <source>
        <dbReference type="EMBL" id="KAL3820365.1"/>
    </source>
</evidence>
<proteinExistence type="predicted"/>
<feature type="compositionally biased region" description="Polar residues" evidence="1">
    <location>
        <begin position="248"/>
        <end position="287"/>
    </location>
</feature>
<dbReference type="PANTHER" id="PTHR10378">
    <property type="entry name" value="LIM DOMAIN-BINDING PROTEIN"/>
    <property type="match status" value="1"/>
</dbReference>
<keyword evidence="3" id="KW-1185">Reference proteome</keyword>
<dbReference type="EMBL" id="JBJXBP010000007">
    <property type="protein sequence ID" value="KAL3820365.1"/>
    <property type="molecule type" value="Genomic_DNA"/>
</dbReference>
<evidence type="ECO:0000313" key="3">
    <source>
        <dbReference type="Proteomes" id="UP001634393"/>
    </source>
</evidence>
<gene>
    <name evidence="2" type="ORF">ACJIZ3_006270</name>
</gene>
<feature type="compositionally biased region" description="Polar residues" evidence="1">
    <location>
        <begin position="230"/>
        <end position="241"/>
    </location>
</feature>
<name>A0ABD3S768_9LAMI</name>
<comment type="caution">
    <text evidence="2">The sequence shown here is derived from an EMBL/GenBank/DDBJ whole genome shotgun (WGS) entry which is preliminary data.</text>
</comment>
<accession>A0ABD3S768</accession>
<organism evidence="2 3">
    <name type="scientific">Penstemon smallii</name>
    <dbReference type="NCBI Taxonomy" id="265156"/>
    <lineage>
        <taxon>Eukaryota</taxon>
        <taxon>Viridiplantae</taxon>
        <taxon>Streptophyta</taxon>
        <taxon>Embryophyta</taxon>
        <taxon>Tracheophyta</taxon>
        <taxon>Spermatophyta</taxon>
        <taxon>Magnoliopsida</taxon>
        <taxon>eudicotyledons</taxon>
        <taxon>Gunneridae</taxon>
        <taxon>Pentapetalae</taxon>
        <taxon>asterids</taxon>
        <taxon>lamiids</taxon>
        <taxon>Lamiales</taxon>
        <taxon>Plantaginaceae</taxon>
        <taxon>Cheloneae</taxon>
        <taxon>Penstemon</taxon>
    </lineage>
</organism>
<protein>
    <submittedName>
        <fullName evidence="2">Uncharacterized protein</fullName>
    </submittedName>
</protein>
<dbReference type="Proteomes" id="UP001634393">
    <property type="component" value="Unassembled WGS sequence"/>
</dbReference>
<dbReference type="InterPro" id="IPR029005">
    <property type="entry name" value="LIM-bd/SEUSS"/>
</dbReference>
<feature type="region of interest" description="Disordered" evidence="1">
    <location>
        <begin position="230"/>
        <end position="287"/>
    </location>
</feature>
<reference evidence="2 3" key="1">
    <citation type="submission" date="2024-12" db="EMBL/GenBank/DDBJ databases">
        <title>The unique morphological basis and parallel evolutionary history of personate flowers in Penstemon.</title>
        <authorList>
            <person name="Depatie T.H."/>
            <person name="Wessinger C.A."/>
        </authorList>
    </citation>
    <scope>NUCLEOTIDE SEQUENCE [LARGE SCALE GENOMIC DNA]</scope>
    <source>
        <strain evidence="2">WTNN_2</strain>
        <tissue evidence="2">Leaf</tissue>
    </source>
</reference>
<sequence>MPQEYHNSLGHIVLDYAKAIHESVFEKFKVVPDGQLQIVFSSDRLRICSWEFCVHRHEELIPRILLIPLESQLSTSFIVSQLGDDAQKYKVVTQNATSIVSLVNYDLGYTKRYVRCLQIIIHLTFLSWLQLQISEMVNRMKDLIDYSRETDTCHMEILAKFPRRTNHSPMSLGQNQQPWGHKQQNKEWDQTRRLIIPNGIPSVNNITNSTPTTSSNSTIVGLLHQNSMNSLQQNPMSNTKSPYGGGNNNNSVQMSSPGSSNTMPQTQSTPSLFQFPTPSTSYNHGDQMNWVNSPNISMQQPAIFGDNTDANDSQSSV</sequence>
<dbReference type="Pfam" id="PF01803">
    <property type="entry name" value="LIM_bind"/>
    <property type="match status" value="1"/>
</dbReference>
<evidence type="ECO:0000256" key="1">
    <source>
        <dbReference type="SAM" id="MobiDB-lite"/>
    </source>
</evidence>
<dbReference type="AlphaFoldDB" id="A0ABD3S768"/>
<feature type="region of interest" description="Disordered" evidence="1">
    <location>
        <begin position="298"/>
        <end position="317"/>
    </location>
</feature>
<feature type="compositionally biased region" description="Polar residues" evidence="1">
    <location>
        <begin position="308"/>
        <end position="317"/>
    </location>
</feature>